<reference evidence="11" key="1">
    <citation type="journal article" date="2014" name="Genome Announc.">
        <title>Draft Genome Sequences of Three Alkaliphilic Bacillus Strains, Bacillus wakoensis JCM 9140T, Bacillus akibai JCM 9157T, and Bacillus hemicellulosilyticus JCM 9152T.</title>
        <authorList>
            <person name="Yuki M."/>
            <person name="Oshima K."/>
            <person name="Suda W."/>
            <person name="Oshida Y."/>
            <person name="Kitamura K."/>
            <person name="Iida T."/>
            <person name="Hattori M."/>
            <person name="Ohkuma M."/>
        </authorList>
    </citation>
    <scope>NUCLEOTIDE SEQUENCE [LARGE SCALE GENOMIC DNA]</scope>
    <source>
        <strain evidence="11">JCM 9152</strain>
    </source>
</reference>
<protein>
    <submittedName>
        <fullName evidence="11">Two-component response regulator</fullName>
    </submittedName>
</protein>
<feature type="domain" description="Response regulatory" evidence="9">
    <location>
        <begin position="6"/>
        <end position="120"/>
    </location>
</feature>
<evidence type="ECO:0000256" key="4">
    <source>
        <dbReference type="ARBA" id="ARBA00023015"/>
    </source>
</evidence>
<dbReference type="Gene3D" id="3.40.50.2300">
    <property type="match status" value="1"/>
</dbReference>
<dbReference type="GO" id="GO:0000156">
    <property type="term" value="F:phosphorelay response regulator activity"/>
    <property type="evidence" value="ECO:0007669"/>
    <property type="project" value="TreeGrafter"/>
</dbReference>
<dbReference type="GO" id="GO:0005829">
    <property type="term" value="C:cytosol"/>
    <property type="evidence" value="ECO:0007669"/>
    <property type="project" value="TreeGrafter"/>
</dbReference>
<dbReference type="AlphaFoldDB" id="W4QDD4"/>
<feature type="DNA-binding region" description="OmpR/PhoB-type" evidence="8">
    <location>
        <begin position="131"/>
        <end position="229"/>
    </location>
</feature>
<dbReference type="Proteomes" id="UP000018895">
    <property type="component" value="Unassembled WGS sequence"/>
</dbReference>
<dbReference type="PANTHER" id="PTHR48111">
    <property type="entry name" value="REGULATOR OF RPOS"/>
    <property type="match status" value="1"/>
</dbReference>
<organism evidence="11 12">
    <name type="scientific">Halalkalibacter hemicellulosilyticusJCM 9152</name>
    <dbReference type="NCBI Taxonomy" id="1236971"/>
    <lineage>
        <taxon>Bacteria</taxon>
        <taxon>Bacillati</taxon>
        <taxon>Bacillota</taxon>
        <taxon>Bacilli</taxon>
        <taxon>Bacillales</taxon>
        <taxon>Bacillaceae</taxon>
        <taxon>Halalkalibacter</taxon>
    </lineage>
</organism>
<dbReference type="InterPro" id="IPR016032">
    <property type="entry name" value="Sig_transdc_resp-reg_C-effctor"/>
</dbReference>
<dbReference type="InterPro" id="IPR001789">
    <property type="entry name" value="Sig_transdc_resp-reg_receiver"/>
</dbReference>
<dbReference type="EMBL" id="BAUU01000008">
    <property type="protein sequence ID" value="GAE30071.1"/>
    <property type="molecule type" value="Genomic_DNA"/>
</dbReference>
<proteinExistence type="predicted"/>
<dbReference type="Gene3D" id="1.10.10.10">
    <property type="entry name" value="Winged helix-like DNA-binding domain superfamily/Winged helix DNA-binding domain"/>
    <property type="match status" value="1"/>
</dbReference>
<keyword evidence="5 8" id="KW-0238">DNA-binding</keyword>
<gene>
    <name evidence="11" type="ORF">JCM9152_1467</name>
</gene>
<keyword evidence="3" id="KW-0902">Two-component regulatory system</keyword>
<comment type="subcellular location">
    <subcellularLocation>
        <location evidence="1">Cytoplasm</location>
    </subcellularLocation>
</comment>
<evidence type="ECO:0000313" key="12">
    <source>
        <dbReference type="Proteomes" id="UP000018895"/>
    </source>
</evidence>
<dbReference type="GO" id="GO:0000976">
    <property type="term" value="F:transcription cis-regulatory region binding"/>
    <property type="evidence" value="ECO:0007669"/>
    <property type="project" value="TreeGrafter"/>
</dbReference>
<dbReference type="InterPro" id="IPR011006">
    <property type="entry name" value="CheY-like_superfamily"/>
</dbReference>
<keyword evidence="6" id="KW-0804">Transcription</keyword>
<keyword evidence="2 7" id="KW-0597">Phosphoprotein</keyword>
<dbReference type="SMART" id="SM00448">
    <property type="entry name" value="REC"/>
    <property type="match status" value="1"/>
</dbReference>
<dbReference type="GO" id="GO:0006355">
    <property type="term" value="P:regulation of DNA-templated transcription"/>
    <property type="evidence" value="ECO:0007669"/>
    <property type="project" value="InterPro"/>
</dbReference>
<dbReference type="SUPFAM" id="SSF46894">
    <property type="entry name" value="C-terminal effector domain of the bipartite response regulators"/>
    <property type="match status" value="1"/>
</dbReference>
<evidence type="ECO:0000256" key="1">
    <source>
        <dbReference type="ARBA" id="ARBA00004496"/>
    </source>
</evidence>
<comment type="caution">
    <text evidence="11">The sequence shown here is derived from an EMBL/GenBank/DDBJ whole genome shotgun (WGS) entry which is preliminary data.</text>
</comment>
<keyword evidence="4" id="KW-0805">Transcription regulation</keyword>
<dbReference type="SMART" id="SM00862">
    <property type="entry name" value="Trans_reg_C"/>
    <property type="match status" value="1"/>
</dbReference>
<evidence type="ECO:0000259" key="10">
    <source>
        <dbReference type="PROSITE" id="PS51755"/>
    </source>
</evidence>
<dbReference type="PANTHER" id="PTHR48111:SF24">
    <property type="entry name" value="TRANSCRIPTIONAL REGULATORY PROTEIN CSSR"/>
    <property type="match status" value="1"/>
</dbReference>
<dbReference type="GO" id="GO:0032993">
    <property type="term" value="C:protein-DNA complex"/>
    <property type="evidence" value="ECO:0007669"/>
    <property type="project" value="TreeGrafter"/>
</dbReference>
<evidence type="ECO:0000259" key="9">
    <source>
        <dbReference type="PROSITE" id="PS50110"/>
    </source>
</evidence>
<dbReference type="InterPro" id="IPR036388">
    <property type="entry name" value="WH-like_DNA-bd_sf"/>
</dbReference>
<evidence type="ECO:0000256" key="7">
    <source>
        <dbReference type="PROSITE-ProRule" id="PRU00169"/>
    </source>
</evidence>
<evidence type="ECO:0000256" key="6">
    <source>
        <dbReference type="ARBA" id="ARBA00023163"/>
    </source>
</evidence>
<feature type="domain" description="OmpR/PhoB-type" evidence="10">
    <location>
        <begin position="131"/>
        <end position="229"/>
    </location>
</feature>
<dbReference type="PROSITE" id="PS50110">
    <property type="entry name" value="RESPONSE_REGULATORY"/>
    <property type="match status" value="1"/>
</dbReference>
<dbReference type="InterPro" id="IPR039420">
    <property type="entry name" value="WalR-like"/>
</dbReference>
<dbReference type="CDD" id="cd17574">
    <property type="entry name" value="REC_OmpR"/>
    <property type="match status" value="1"/>
</dbReference>
<name>W4QDD4_9BACI</name>
<dbReference type="STRING" id="1236971.JCM9152_1467"/>
<dbReference type="CDD" id="cd00383">
    <property type="entry name" value="trans_reg_C"/>
    <property type="match status" value="1"/>
</dbReference>
<dbReference type="Gene3D" id="6.10.250.690">
    <property type="match status" value="1"/>
</dbReference>
<keyword evidence="12" id="KW-1185">Reference proteome</keyword>
<evidence type="ECO:0000256" key="3">
    <source>
        <dbReference type="ARBA" id="ARBA00023012"/>
    </source>
</evidence>
<evidence type="ECO:0000256" key="5">
    <source>
        <dbReference type="ARBA" id="ARBA00023125"/>
    </source>
</evidence>
<dbReference type="SUPFAM" id="SSF52172">
    <property type="entry name" value="CheY-like"/>
    <property type="match status" value="1"/>
</dbReference>
<dbReference type="InterPro" id="IPR001867">
    <property type="entry name" value="OmpR/PhoB-type_DNA-bd"/>
</dbReference>
<evidence type="ECO:0000313" key="11">
    <source>
        <dbReference type="EMBL" id="GAE30071.1"/>
    </source>
</evidence>
<accession>W4QDD4</accession>
<feature type="modified residue" description="4-aspartylphosphate" evidence="7">
    <location>
        <position position="56"/>
    </location>
</feature>
<sequence>MMSEYLINLVEDEENLSEVLKAYLEQEGWQVDVFHDGDQARAAIERKQKPHLWILDIMLPGTDGYQLLKAIKEKEDTPVIFISARDQDLDRVLGLEMGSDDYLAKPFLPQELIIRAKKLLNRVYGVPTTDTKKIELNQYLIDPVGRIITDQEANHDDAIDLTTKEMDLILLLTAEIGKAFSREKIIEHVWGENYFGSERAVDDVVRRVRKKMPRIHLETLYGYGYRVLSS</sequence>
<dbReference type="Pfam" id="PF00486">
    <property type="entry name" value="Trans_reg_C"/>
    <property type="match status" value="1"/>
</dbReference>
<dbReference type="PROSITE" id="PS51755">
    <property type="entry name" value="OMPR_PHOB"/>
    <property type="match status" value="1"/>
</dbReference>
<evidence type="ECO:0000256" key="2">
    <source>
        <dbReference type="ARBA" id="ARBA00022553"/>
    </source>
</evidence>
<dbReference type="Pfam" id="PF00072">
    <property type="entry name" value="Response_reg"/>
    <property type="match status" value="1"/>
</dbReference>
<evidence type="ECO:0000256" key="8">
    <source>
        <dbReference type="PROSITE-ProRule" id="PRU01091"/>
    </source>
</evidence>